<dbReference type="Gramene" id="AET7Gv20262200.1">
    <property type="protein sequence ID" value="AET7Gv20262200.1"/>
    <property type="gene ID" value="AET7Gv20262200"/>
</dbReference>
<evidence type="ECO:0000313" key="2">
    <source>
        <dbReference type="Proteomes" id="UP000015105"/>
    </source>
</evidence>
<name>A0A453QP60_AEGTS</name>
<sequence length="66" mass="7825">NKIRHLRQFLRGWAKNESGIYKKEKERMLQLIQTLDIRAETTLLDPTKQACKSEAEAKLRSLLREE</sequence>
<organism evidence="1 2">
    <name type="scientific">Aegilops tauschii subsp. strangulata</name>
    <name type="common">Goatgrass</name>
    <dbReference type="NCBI Taxonomy" id="200361"/>
    <lineage>
        <taxon>Eukaryota</taxon>
        <taxon>Viridiplantae</taxon>
        <taxon>Streptophyta</taxon>
        <taxon>Embryophyta</taxon>
        <taxon>Tracheophyta</taxon>
        <taxon>Spermatophyta</taxon>
        <taxon>Magnoliopsida</taxon>
        <taxon>Liliopsida</taxon>
        <taxon>Poales</taxon>
        <taxon>Poaceae</taxon>
        <taxon>BOP clade</taxon>
        <taxon>Pooideae</taxon>
        <taxon>Triticodae</taxon>
        <taxon>Triticeae</taxon>
        <taxon>Triticinae</taxon>
        <taxon>Aegilops</taxon>
    </lineage>
</organism>
<dbReference type="AlphaFoldDB" id="A0A453QP60"/>
<evidence type="ECO:0000313" key="1">
    <source>
        <dbReference type="EnsemblPlants" id="AET7Gv20262200.1"/>
    </source>
</evidence>
<keyword evidence="2" id="KW-1185">Reference proteome</keyword>
<accession>A0A453QP60</accession>
<dbReference type="Proteomes" id="UP000015105">
    <property type="component" value="Chromosome 7D"/>
</dbReference>
<reference evidence="1" key="5">
    <citation type="journal article" date="2021" name="G3 (Bethesda)">
        <title>Aegilops tauschii genome assembly Aet v5.0 features greater sequence contiguity and improved annotation.</title>
        <authorList>
            <person name="Wang L."/>
            <person name="Zhu T."/>
            <person name="Rodriguez J.C."/>
            <person name="Deal K.R."/>
            <person name="Dubcovsky J."/>
            <person name="McGuire P.E."/>
            <person name="Lux T."/>
            <person name="Spannagl M."/>
            <person name="Mayer K.F.X."/>
            <person name="Baldrich P."/>
            <person name="Meyers B.C."/>
            <person name="Huo N."/>
            <person name="Gu Y.Q."/>
            <person name="Zhou H."/>
            <person name="Devos K.M."/>
            <person name="Bennetzen J.L."/>
            <person name="Unver T."/>
            <person name="Budak H."/>
            <person name="Gulick P.J."/>
            <person name="Galiba G."/>
            <person name="Kalapos B."/>
            <person name="Nelson D.R."/>
            <person name="Li P."/>
            <person name="You F.M."/>
            <person name="Luo M.C."/>
            <person name="Dvorak J."/>
        </authorList>
    </citation>
    <scope>NUCLEOTIDE SEQUENCE [LARGE SCALE GENOMIC DNA]</scope>
    <source>
        <strain evidence="1">cv. AL8/78</strain>
    </source>
</reference>
<reference evidence="1" key="4">
    <citation type="submission" date="2019-03" db="UniProtKB">
        <authorList>
            <consortium name="EnsemblPlants"/>
        </authorList>
    </citation>
    <scope>IDENTIFICATION</scope>
</reference>
<reference evidence="1" key="3">
    <citation type="journal article" date="2017" name="Nature">
        <title>Genome sequence of the progenitor of the wheat D genome Aegilops tauschii.</title>
        <authorList>
            <person name="Luo M.C."/>
            <person name="Gu Y.Q."/>
            <person name="Puiu D."/>
            <person name="Wang H."/>
            <person name="Twardziok S.O."/>
            <person name="Deal K.R."/>
            <person name="Huo N."/>
            <person name="Zhu T."/>
            <person name="Wang L."/>
            <person name="Wang Y."/>
            <person name="McGuire P.E."/>
            <person name="Liu S."/>
            <person name="Long H."/>
            <person name="Ramasamy R.K."/>
            <person name="Rodriguez J.C."/>
            <person name="Van S.L."/>
            <person name="Yuan L."/>
            <person name="Wang Z."/>
            <person name="Xia Z."/>
            <person name="Xiao L."/>
            <person name="Anderson O.D."/>
            <person name="Ouyang S."/>
            <person name="Liang Y."/>
            <person name="Zimin A.V."/>
            <person name="Pertea G."/>
            <person name="Qi P."/>
            <person name="Bennetzen J.L."/>
            <person name="Dai X."/>
            <person name="Dawson M.W."/>
            <person name="Muller H.G."/>
            <person name="Kugler K."/>
            <person name="Rivarola-Duarte L."/>
            <person name="Spannagl M."/>
            <person name="Mayer K.F.X."/>
            <person name="Lu F.H."/>
            <person name="Bevan M.W."/>
            <person name="Leroy P."/>
            <person name="Li P."/>
            <person name="You F.M."/>
            <person name="Sun Q."/>
            <person name="Liu Z."/>
            <person name="Lyons E."/>
            <person name="Wicker T."/>
            <person name="Salzberg S.L."/>
            <person name="Devos K.M."/>
            <person name="Dvorak J."/>
        </authorList>
    </citation>
    <scope>NUCLEOTIDE SEQUENCE [LARGE SCALE GENOMIC DNA]</scope>
    <source>
        <strain evidence="1">cv. AL8/78</strain>
    </source>
</reference>
<dbReference type="EnsemblPlants" id="AET7Gv20262200.1">
    <property type="protein sequence ID" value="AET7Gv20262200.1"/>
    <property type="gene ID" value="AET7Gv20262200"/>
</dbReference>
<proteinExistence type="predicted"/>
<protein>
    <submittedName>
        <fullName evidence="1">Uncharacterized protein</fullName>
    </submittedName>
</protein>
<reference evidence="2" key="1">
    <citation type="journal article" date="2014" name="Science">
        <title>Ancient hybridizations among the ancestral genomes of bread wheat.</title>
        <authorList>
            <consortium name="International Wheat Genome Sequencing Consortium,"/>
            <person name="Marcussen T."/>
            <person name="Sandve S.R."/>
            <person name="Heier L."/>
            <person name="Spannagl M."/>
            <person name="Pfeifer M."/>
            <person name="Jakobsen K.S."/>
            <person name="Wulff B.B."/>
            <person name="Steuernagel B."/>
            <person name="Mayer K.F."/>
            <person name="Olsen O.A."/>
        </authorList>
    </citation>
    <scope>NUCLEOTIDE SEQUENCE [LARGE SCALE GENOMIC DNA]</scope>
    <source>
        <strain evidence="2">cv. AL8/78</strain>
    </source>
</reference>
<reference evidence="2" key="2">
    <citation type="journal article" date="2017" name="Nat. Plants">
        <title>The Aegilops tauschii genome reveals multiple impacts of transposons.</title>
        <authorList>
            <person name="Zhao G."/>
            <person name="Zou C."/>
            <person name="Li K."/>
            <person name="Wang K."/>
            <person name="Li T."/>
            <person name="Gao L."/>
            <person name="Zhang X."/>
            <person name="Wang H."/>
            <person name="Yang Z."/>
            <person name="Liu X."/>
            <person name="Jiang W."/>
            <person name="Mao L."/>
            <person name="Kong X."/>
            <person name="Jiao Y."/>
            <person name="Jia J."/>
        </authorList>
    </citation>
    <scope>NUCLEOTIDE SEQUENCE [LARGE SCALE GENOMIC DNA]</scope>
    <source>
        <strain evidence="2">cv. AL8/78</strain>
    </source>
</reference>